<dbReference type="GO" id="GO:0004605">
    <property type="term" value="F:phosphatidate cytidylyltransferase activity"/>
    <property type="evidence" value="ECO:0007669"/>
    <property type="project" value="UniProtKB-EC"/>
</dbReference>
<accession>A0A1K9ZL67</accession>
<protein>
    <recommendedName>
        <fullName evidence="7 18">Phosphatidate cytidylyltransferase</fullName>
        <ecNumber evidence="6 18">2.7.7.41</ecNumber>
    </recommendedName>
</protein>
<feature type="transmembrane region" description="Helical" evidence="19">
    <location>
        <begin position="159"/>
        <end position="180"/>
    </location>
</feature>
<dbReference type="EMBL" id="FPLD01000060">
    <property type="protein sequence ID" value="SGY99359.1"/>
    <property type="molecule type" value="Genomic_DNA"/>
</dbReference>
<organism evidence="20 21">
    <name type="scientific">Moritella viscosa</name>
    <dbReference type="NCBI Taxonomy" id="80854"/>
    <lineage>
        <taxon>Bacteria</taxon>
        <taxon>Pseudomonadati</taxon>
        <taxon>Pseudomonadota</taxon>
        <taxon>Gammaproteobacteria</taxon>
        <taxon>Alteromonadales</taxon>
        <taxon>Moritellaceae</taxon>
        <taxon>Moritella</taxon>
    </lineage>
</organism>
<dbReference type="Pfam" id="PF01148">
    <property type="entry name" value="CTP_transf_1"/>
    <property type="match status" value="1"/>
</dbReference>
<evidence type="ECO:0000256" key="2">
    <source>
        <dbReference type="ARBA" id="ARBA00004651"/>
    </source>
</evidence>
<keyword evidence="16" id="KW-0594">Phospholipid biosynthesis</keyword>
<feature type="transmembrane region" description="Helical" evidence="19">
    <location>
        <begin position="233"/>
        <end position="252"/>
    </location>
</feature>
<comment type="catalytic activity">
    <reaction evidence="1 18">
        <text>a 1,2-diacyl-sn-glycero-3-phosphate + CTP + H(+) = a CDP-1,2-diacyl-sn-glycerol + diphosphate</text>
        <dbReference type="Rhea" id="RHEA:16229"/>
        <dbReference type="ChEBI" id="CHEBI:15378"/>
        <dbReference type="ChEBI" id="CHEBI:33019"/>
        <dbReference type="ChEBI" id="CHEBI:37563"/>
        <dbReference type="ChEBI" id="CHEBI:58332"/>
        <dbReference type="ChEBI" id="CHEBI:58608"/>
        <dbReference type="EC" id="2.7.7.41"/>
    </reaction>
</comment>
<name>A0A1K9ZL67_9GAMM</name>
<evidence type="ECO:0000256" key="8">
    <source>
        <dbReference type="ARBA" id="ARBA00022475"/>
    </source>
</evidence>
<evidence type="ECO:0000256" key="9">
    <source>
        <dbReference type="ARBA" id="ARBA00022516"/>
    </source>
</evidence>
<evidence type="ECO:0000256" key="7">
    <source>
        <dbReference type="ARBA" id="ARBA00019373"/>
    </source>
</evidence>
<dbReference type="AlphaFoldDB" id="A0A1K9ZL67"/>
<keyword evidence="8" id="KW-1003">Cell membrane</keyword>
<keyword evidence="11 18" id="KW-0812">Transmembrane</keyword>
<evidence type="ECO:0000256" key="4">
    <source>
        <dbReference type="ARBA" id="ARBA00005189"/>
    </source>
</evidence>
<feature type="transmembrane region" description="Helical" evidence="19">
    <location>
        <begin position="201"/>
        <end position="221"/>
    </location>
</feature>
<feature type="transmembrane region" description="Helical" evidence="19">
    <location>
        <begin position="93"/>
        <end position="115"/>
    </location>
</feature>
<comment type="similarity">
    <text evidence="5 18">Belongs to the CDS family.</text>
</comment>
<evidence type="ECO:0000256" key="16">
    <source>
        <dbReference type="ARBA" id="ARBA00023209"/>
    </source>
</evidence>
<evidence type="ECO:0000256" key="3">
    <source>
        <dbReference type="ARBA" id="ARBA00005119"/>
    </source>
</evidence>
<comment type="subcellular location">
    <subcellularLocation>
        <location evidence="2">Cell membrane</location>
        <topology evidence="2">Multi-pass membrane protein</topology>
    </subcellularLocation>
</comment>
<comment type="pathway">
    <text evidence="3 18">Phospholipid metabolism; CDP-diacylglycerol biosynthesis; CDP-diacylglycerol from sn-glycerol 3-phosphate: step 3/3.</text>
</comment>
<keyword evidence="17" id="KW-1208">Phospholipid metabolism</keyword>
<evidence type="ECO:0000256" key="1">
    <source>
        <dbReference type="ARBA" id="ARBA00001698"/>
    </source>
</evidence>
<evidence type="ECO:0000256" key="10">
    <source>
        <dbReference type="ARBA" id="ARBA00022679"/>
    </source>
</evidence>
<dbReference type="OrthoDB" id="9799199at2"/>
<keyword evidence="12 18" id="KW-0548">Nucleotidyltransferase</keyword>
<evidence type="ECO:0000313" key="21">
    <source>
        <dbReference type="Proteomes" id="UP000183794"/>
    </source>
</evidence>
<dbReference type="UniPathway" id="UPA00557">
    <property type="reaction ID" value="UER00614"/>
</dbReference>
<dbReference type="GO" id="GO:0016024">
    <property type="term" value="P:CDP-diacylglycerol biosynthetic process"/>
    <property type="evidence" value="ECO:0007669"/>
    <property type="project" value="UniProtKB-UniPathway"/>
</dbReference>
<evidence type="ECO:0000256" key="19">
    <source>
        <dbReference type="SAM" id="Phobius"/>
    </source>
</evidence>
<proteinExistence type="inferred from homology"/>
<dbReference type="PANTHER" id="PTHR46382:SF1">
    <property type="entry name" value="PHOSPHATIDATE CYTIDYLYLTRANSFERASE"/>
    <property type="match status" value="1"/>
</dbReference>
<reference evidence="20 21" key="1">
    <citation type="submission" date="2016-11" db="EMBL/GenBank/DDBJ databases">
        <authorList>
            <person name="Jaros S."/>
            <person name="Januszkiewicz K."/>
            <person name="Wedrychowicz H."/>
        </authorList>
    </citation>
    <scope>NUCLEOTIDE SEQUENCE [LARGE SCALE GENOMIC DNA]</scope>
    <source>
        <strain evidence="20">NVI 5450</strain>
    </source>
</reference>
<comment type="pathway">
    <text evidence="4">Lipid metabolism.</text>
</comment>
<dbReference type="PANTHER" id="PTHR46382">
    <property type="entry name" value="PHOSPHATIDATE CYTIDYLYLTRANSFERASE"/>
    <property type="match status" value="1"/>
</dbReference>
<evidence type="ECO:0000256" key="14">
    <source>
        <dbReference type="ARBA" id="ARBA00023098"/>
    </source>
</evidence>
<keyword evidence="13 19" id="KW-1133">Transmembrane helix</keyword>
<sequence>MLKQRITTALILAPLALAAIFLLPLQWYALAIAGVFILATKEWALLVDKNNSKLPNALIVGYSLILGASLLVIPPDVRNIWQVTDGEIVLVPLVKGILTVGAVWWLICAGLVLTYPNSAKVWTKNTLVKVGFGIVTLVPFFWAMLALRSYDYAHDQMSGAWLVMLVMFLVWGADSGAYFTGKKFGKNKLAPKVSPGKTREGFLGGVAVSMIIALIAAVVMTVSPSGELDGSKLVVVLFTCFVTSISSTLGDLNESMFKREAGVKDSGTLLPGHGGILDRIDSLTAALPVFAVIYLVWF</sequence>
<evidence type="ECO:0000256" key="5">
    <source>
        <dbReference type="ARBA" id="ARBA00010185"/>
    </source>
</evidence>
<dbReference type="RefSeq" id="WP_075497291.1">
    <property type="nucleotide sequence ID" value="NZ_CAWRBC010000048.1"/>
</dbReference>
<feature type="transmembrane region" description="Helical" evidence="19">
    <location>
        <begin position="127"/>
        <end position="147"/>
    </location>
</feature>
<feature type="transmembrane region" description="Helical" evidence="19">
    <location>
        <begin position="54"/>
        <end position="73"/>
    </location>
</feature>
<dbReference type="PROSITE" id="PS01315">
    <property type="entry name" value="CDS"/>
    <property type="match status" value="1"/>
</dbReference>
<evidence type="ECO:0000256" key="17">
    <source>
        <dbReference type="ARBA" id="ARBA00023264"/>
    </source>
</evidence>
<evidence type="ECO:0000256" key="18">
    <source>
        <dbReference type="RuleBase" id="RU003938"/>
    </source>
</evidence>
<dbReference type="InterPro" id="IPR000374">
    <property type="entry name" value="PC_trans"/>
</dbReference>
<dbReference type="GO" id="GO:0005886">
    <property type="term" value="C:plasma membrane"/>
    <property type="evidence" value="ECO:0007669"/>
    <property type="project" value="UniProtKB-SubCell"/>
</dbReference>
<keyword evidence="9" id="KW-0444">Lipid biosynthesis</keyword>
<evidence type="ECO:0000256" key="11">
    <source>
        <dbReference type="ARBA" id="ARBA00022692"/>
    </source>
</evidence>
<keyword evidence="10 18" id="KW-0808">Transferase</keyword>
<gene>
    <name evidence="20" type="ORF">NVI5450_2183</name>
</gene>
<keyword evidence="14" id="KW-0443">Lipid metabolism</keyword>
<evidence type="ECO:0000313" key="20">
    <source>
        <dbReference type="EMBL" id="SGY99359.1"/>
    </source>
</evidence>
<evidence type="ECO:0000256" key="6">
    <source>
        <dbReference type="ARBA" id="ARBA00012487"/>
    </source>
</evidence>
<dbReference type="EC" id="2.7.7.41" evidence="6 18"/>
<keyword evidence="15 19" id="KW-0472">Membrane</keyword>
<dbReference type="Proteomes" id="UP000183794">
    <property type="component" value="Unassembled WGS sequence"/>
</dbReference>
<evidence type="ECO:0000256" key="15">
    <source>
        <dbReference type="ARBA" id="ARBA00023136"/>
    </source>
</evidence>
<evidence type="ECO:0000256" key="13">
    <source>
        <dbReference type="ARBA" id="ARBA00022989"/>
    </source>
</evidence>
<evidence type="ECO:0000256" key="12">
    <source>
        <dbReference type="ARBA" id="ARBA00022695"/>
    </source>
</evidence>